<dbReference type="OrthoDB" id="77911at2759"/>
<proteinExistence type="predicted"/>
<evidence type="ECO:0000313" key="4">
    <source>
        <dbReference type="EMBL" id="VDP05901.1"/>
    </source>
</evidence>
<dbReference type="EMBL" id="UZAM01008667">
    <property type="protein sequence ID" value="VDP05901.1"/>
    <property type="molecule type" value="Genomic_DNA"/>
</dbReference>
<dbReference type="AlphaFoldDB" id="A0A183IMY1"/>
<dbReference type="Proteomes" id="UP000270296">
    <property type="component" value="Unassembled WGS sequence"/>
</dbReference>
<evidence type="ECO:0000256" key="1">
    <source>
        <dbReference type="PROSITE-ProRule" id="PRU00277"/>
    </source>
</evidence>
<organism evidence="6">
    <name type="scientific">Soboliphyme baturini</name>
    <dbReference type="NCBI Taxonomy" id="241478"/>
    <lineage>
        <taxon>Eukaryota</taxon>
        <taxon>Metazoa</taxon>
        <taxon>Ecdysozoa</taxon>
        <taxon>Nematoda</taxon>
        <taxon>Enoplea</taxon>
        <taxon>Dorylaimia</taxon>
        <taxon>Dioctophymatida</taxon>
        <taxon>Dioctophymatoidea</taxon>
        <taxon>Soboliphymatidae</taxon>
        <taxon>Soboliphyme</taxon>
    </lineage>
</organism>
<dbReference type="PANTHER" id="PTHR44927:SF1">
    <property type="entry name" value="FK506-BINDING PROTEIN 15"/>
    <property type="match status" value="1"/>
</dbReference>
<evidence type="ECO:0000259" key="3">
    <source>
        <dbReference type="PROSITE" id="PS50059"/>
    </source>
</evidence>
<name>A0A183IMY1_9BILA</name>
<evidence type="ECO:0000256" key="2">
    <source>
        <dbReference type="SAM" id="MobiDB-lite"/>
    </source>
</evidence>
<keyword evidence="1" id="KW-0413">Isomerase</keyword>
<dbReference type="SUPFAM" id="SSF54534">
    <property type="entry name" value="FKBP-like"/>
    <property type="match status" value="1"/>
</dbReference>
<dbReference type="InterPro" id="IPR046357">
    <property type="entry name" value="PPIase_dom_sf"/>
</dbReference>
<gene>
    <name evidence="4" type="ORF">SBAD_LOCUS4975</name>
</gene>
<accession>A0A183IMY1</accession>
<dbReference type="PROSITE" id="PS50059">
    <property type="entry name" value="FKBP_PPIASE"/>
    <property type="match status" value="1"/>
</dbReference>
<keyword evidence="1" id="KW-0697">Rotamase</keyword>
<reference evidence="6" key="1">
    <citation type="submission" date="2016-06" db="UniProtKB">
        <authorList>
            <consortium name="WormBaseParasite"/>
        </authorList>
    </citation>
    <scope>IDENTIFICATION</scope>
</reference>
<comment type="catalytic activity">
    <reaction evidence="1">
        <text>[protein]-peptidylproline (omega=180) = [protein]-peptidylproline (omega=0)</text>
        <dbReference type="Rhea" id="RHEA:16237"/>
        <dbReference type="Rhea" id="RHEA-COMP:10747"/>
        <dbReference type="Rhea" id="RHEA-COMP:10748"/>
        <dbReference type="ChEBI" id="CHEBI:83833"/>
        <dbReference type="ChEBI" id="CHEBI:83834"/>
        <dbReference type="EC" id="5.2.1.8"/>
    </reaction>
</comment>
<feature type="domain" description="PPIase FKBP-type" evidence="3">
    <location>
        <begin position="128"/>
        <end position="206"/>
    </location>
</feature>
<feature type="region of interest" description="Disordered" evidence="2">
    <location>
        <begin position="231"/>
        <end position="260"/>
    </location>
</feature>
<evidence type="ECO:0000313" key="6">
    <source>
        <dbReference type="WBParaSite" id="SBAD_0000518001-mRNA-1"/>
    </source>
</evidence>
<dbReference type="GO" id="GO:0003755">
    <property type="term" value="F:peptidyl-prolyl cis-trans isomerase activity"/>
    <property type="evidence" value="ECO:0007669"/>
    <property type="project" value="UniProtKB-KW"/>
</dbReference>
<protein>
    <recommendedName>
        <fullName evidence="1">peptidylprolyl isomerase</fullName>
        <ecNumber evidence="1">5.2.1.8</ecNumber>
    </recommendedName>
</protein>
<keyword evidence="5" id="KW-1185">Reference proteome</keyword>
<dbReference type="EC" id="5.2.1.8" evidence="1"/>
<dbReference type="InterPro" id="IPR001179">
    <property type="entry name" value="PPIase_FKBP_dom"/>
</dbReference>
<dbReference type="Gene3D" id="3.10.50.40">
    <property type="match status" value="1"/>
</dbReference>
<evidence type="ECO:0000313" key="5">
    <source>
        <dbReference type="Proteomes" id="UP000270296"/>
    </source>
</evidence>
<feature type="compositionally biased region" description="Basic residues" evidence="2">
    <location>
        <begin position="237"/>
        <end position="252"/>
    </location>
</feature>
<dbReference type="PANTHER" id="PTHR44927">
    <property type="entry name" value="FK506-BINDING PROTEIN 15"/>
    <property type="match status" value="1"/>
</dbReference>
<dbReference type="WBParaSite" id="SBAD_0000518001-mRNA-1">
    <property type="protein sequence ID" value="SBAD_0000518001-mRNA-1"/>
    <property type="gene ID" value="SBAD_0000518001"/>
</dbReference>
<reference evidence="4 5" key="2">
    <citation type="submission" date="2018-11" db="EMBL/GenBank/DDBJ databases">
        <authorList>
            <consortium name="Pathogen Informatics"/>
        </authorList>
    </citation>
    <scope>NUCLEOTIDE SEQUENCE [LARGE SCALE GENOMIC DNA]</scope>
</reference>
<sequence>MLLKKLQGASVLAKQALFFRADEPALIEGKFSIVLASLDRKTFRIVIHSKQTVLAELTVISPKSVQVKDSLRIDITDHTACQWIVQFKAENDLFDFLKWLCVALSSTRERNVIYYDIAQGIGEPVGLGDLVEIEYTEYLIENGPRVTEFNGNLHSDRLLKVRIGKDKVPKGWEEGLLTVRKNGRRIFLIPPDVGCSLHDSSSSKVPIIVYVHIKNVQTAFDPCIRRTASTSSSRIVNGRHSRRKVFSRKKSRSFGSDTDVKEEKTSSTLCSRNGGESLALDEIDRVSTIDRSTNLTGSLDDIHLRESFDEIEPNSCRRNSAELAIFCVELTRNRDLDCVQFKFPYSLTEYRALTSSYCHLCAHSASSSAVATGHNSPLFPLPPAPSLTQNVQVFDVSSQDNGLSSTASGGQLSVNLDDLYCRMSELNETVETKMDQICNTMQSFFGLQSQRHGIMTADRRFANVLNQKLAELQNQAYITTHYSHFHVDGFPVNYSCLLEIGNA</sequence>
<dbReference type="Pfam" id="PF00254">
    <property type="entry name" value="FKBP_C"/>
    <property type="match status" value="1"/>
</dbReference>